<proteinExistence type="inferred from homology"/>
<feature type="transmembrane region" description="Helical" evidence="16">
    <location>
        <begin position="2210"/>
        <end position="2238"/>
    </location>
</feature>
<accession>E9H9P2</accession>
<dbReference type="FunFam" id="1.10.287.70:FF:000024">
    <property type="entry name" value="Inositol 1,4,5-trisphosphate receptor type 3"/>
    <property type="match status" value="1"/>
</dbReference>
<comment type="similarity">
    <text evidence="2 16">Belongs to the InsP3 receptor family.</text>
</comment>
<dbReference type="SMART" id="SM00472">
    <property type="entry name" value="MIR"/>
    <property type="match status" value="4"/>
</dbReference>
<dbReference type="GO" id="GO:0005886">
    <property type="term" value="C:plasma membrane"/>
    <property type="evidence" value="ECO:0000318"/>
    <property type="project" value="GO_Central"/>
</dbReference>
<evidence type="ECO:0000256" key="15">
    <source>
        <dbReference type="ARBA" id="ARBA00023303"/>
    </source>
</evidence>
<dbReference type="InterPro" id="IPR015925">
    <property type="entry name" value="Ryanodine_IP3_receptor"/>
</dbReference>
<dbReference type="InterPro" id="IPR016024">
    <property type="entry name" value="ARM-type_fold"/>
</dbReference>
<dbReference type="FunFam" id="2.80.10.50:FF:000005">
    <property type="entry name" value="Inositol 1,4,5-trisphosphate receptor type 2"/>
    <property type="match status" value="1"/>
</dbReference>
<comment type="domain">
    <text evidence="16">The receptor contains a calcium channel in its C-terminal extremity. Its large N-terminal cytoplasmic region has the ligand-binding site in the N-terminus and modulatory sites in the middle portion immediately upstream of the channel region.</text>
</comment>
<keyword evidence="10 16" id="KW-1133">Transmembrane helix</keyword>
<feature type="transmembrane region" description="Helical" evidence="16">
    <location>
        <begin position="2096"/>
        <end position="2114"/>
    </location>
</feature>
<evidence type="ECO:0000313" key="19">
    <source>
        <dbReference type="EMBL" id="EFX71511.1"/>
    </source>
</evidence>
<dbReference type="InterPro" id="IPR013662">
    <property type="entry name" value="RIH_assoc-dom"/>
</dbReference>
<keyword evidence="5 16" id="KW-0107">Calcium channel</keyword>
<dbReference type="InterPro" id="IPR016093">
    <property type="entry name" value="MIR_motif"/>
</dbReference>
<dbReference type="SUPFAM" id="SSF100909">
    <property type="entry name" value="IP3 receptor type 1 binding core, domain 2"/>
    <property type="match status" value="2"/>
</dbReference>
<evidence type="ECO:0000256" key="8">
    <source>
        <dbReference type="ARBA" id="ARBA00022824"/>
    </source>
</evidence>
<evidence type="ECO:0000259" key="18">
    <source>
        <dbReference type="PROSITE" id="PS50919"/>
    </source>
</evidence>
<dbReference type="FunCoup" id="E9H9P2">
    <property type="interactions" value="296"/>
</dbReference>
<feature type="domain" description="MIR" evidence="18">
    <location>
        <begin position="237"/>
        <end position="293"/>
    </location>
</feature>
<dbReference type="FunFam" id="1.25.10.30:FF:000001">
    <property type="entry name" value="Inositol 1,4,5-trisphosphate receptor, type 2"/>
    <property type="match status" value="1"/>
</dbReference>
<evidence type="ECO:0000256" key="5">
    <source>
        <dbReference type="ARBA" id="ARBA00022673"/>
    </source>
</evidence>
<dbReference type="Pfam" id="PF01365">
    <property type="entry name" value="RYDR_ITPR"/>
    <property type="match status" value="2"/>
</dbReference>
<reference evidence="19 20" key="1">
    <citation type="journal article" date="2011" name="Science">
        <title>The ecoresponsive genome of Daphnia pulex.</title>
        <authorList>
            <person name="Colbourne J.K."/>
            <person name="Pfrender M.E."/>
            <person name="Gilbert D."/>
            <person name="Thomas W.K."/>
            <person name="Tucker A."/>
            <person name="Oakley T.H."/>
            <person name="Tokishita S."/>
            <person name="Aerts A."/>
            <person name="Arnold G.J."/>
            <person name="Basu M.K."/>
            <person name="Bauer D.J."/>
            <person name="Caceres C.E."/>
            <person name="Carmel L."/>
            <person name="Casola C."/>
            <person name="Choi J.H."/>
            <person name="Detter J.C."/>
            <person name="Dong Q."/>
            <person name="Dusheyko S."/>
            <person name="Eads B.D."/>
            <person name="Frohlich T."/>
            <person name="Geiler-Samerotte K.A."/>
            <person name="Gerlach D."/>
            <person name="Hatcher P."/>
            <person name="Jogdeo S."/>
            <person name="Krijgsveld J."/>
            <person name="Kriventseva E.V."/>
            <person name="Kultz D."/>
            <person name="Laforsch C."/>
            <person name="Lindquist E."/>
            <person name="Lopez J."/>
            <person name="Manak J.R."/>
            <person name="Muller J."/>
            <person name="Pangilinan J."/>
            <person name="Patwardhan R.P."/>
            <person name="Pitluck S."/>
            <person name="Pritham E.J."/>
            <person name="Rechtsteiner A."/>
            <person name="Rho M."/>
            <person name="Rogozin I.B."/>
            <person name="Sakarya O."/>
            <person name="Salamov A."/>
            <person name="Schaack S."/>
            <person name="Shapiro H."/>
            <person name="Shiga Y."/>
            <person name="Skalitzky C."/>
            <person name="Smith Z."/>
            <person name="Souvorov A."/>
            <person name="Sung W."/>
            <person name="Tang Z."/>
            <person name="Tsuchiya D."/>
            <person name="Tu H."/>
            <person name="Vos H."/>
            <person name="Wang M."/>
            <person name="Wolf Y.I."/>
            <person name="Yamagata H."/>
            <person name="Yamada T."/>
            <person name="Ye Y."/>
            <person name="Shaw J.R."/>
            <person name="Andrews J."/>
            <person name="Crease T.J."/>
            <person name="Tang H."/>
            <person name="Lucas S.M."/>
            <person name="Robertson H.M."/>
            <person name="Bork P."/>
            <person name="Koonin E.V."/>
            <person name="Zdobnov E.M."/>
            <person name="Grigoriev I.V."/>
            <person name="Lynch M."/>
            <person name="Boore J.L."/>
        </authorList>
    </citation>
    <scope>NUCLEOTIDE SEQUENCE [LARGE SCALE GENOMIC DNA]</scope>
</reference>
<dbReference type="PROSITE" id="PS50919">
    <property type="entry name" value="MIR"/>
    <property type="match status" value="2"/>
</dbReference>
<keyword evidence="8 16" id="KW-0256">Endoplasmic reticulum</keyword>
<keyword evidence="12 16" id="KW-0472">Membrane</keyword>
<name>E9H9P2_DAPPU</name>
<keyword evidence="20" id="KW-1185">Reference proteome</keyword>
<keyword evidence="7" id="KW-0677">Repeat</keyword>
<feature type="transmembrane region" description="Helical" evidence="16">
    <location>
        <begin position="2259"/>
        <end position="2282"/>
    </location>
</feature>
<dbReference type="SUPFAM" id="SSF82109">
    <property type="entry name" value="MIR domain"/>
    <property type="match status" value="2"/>
</dbReference>
<dbReference type="GO" id="GO:0005220">
    <property type="term" value="F:inositol 1,4,5-trisphosphate-gated calcium channel activity"/>
    <property type="evidence" value="ECO:0000318"/>
    <property type="project" value="GO_Central"/>
</dbReference>
<keyword evidence="6 16" id="KW-0812">Transmembrane</keyword>
<dbReference type="EMBL" id="GL732609">
    <property type="protein sequence ID" value="EFX71511.1"/>
    <property type="molecule type" value="Genomic_DNA"/>
</dbReference>
<dbReference type="GO" id="GO:0051209">
    <property type="term" value="P:release of sequestered calcium ion into cytosol"/>
    <property type="evidence" value="ECO:0000318"/>
    <property type="project" value="GO_Central"/>
</dbReference>
<dbReference type="GO" id="GO:0016529">
    <property type="term" value="C:sarcoplasmic reticulum"/>
    <property type="evidence" value="ECO:0000318"/>
    <property type="project" value="GO_Central"/>
</dbReference>
<evidence type="ECO:0000256" key="7">
    <source>
        <dbReference type="ARBA" id="ARBA00022737"/>
    </source>
</evidence>
<keyword evidence="13 16" id="KW-0675">Receptor</keyword>
<dbReference type="CDD" id="cd23277">
    <property type="entry name" value="beta-trefoil_MIR_ITPR"/>
    <property type="match status" value="1"/>
</dbReference>
<dbReference type="Gene3D" id="2.80.10.50">
    <property type="match status" value="2"/>
</dbReference>
<evidence type="ECO:0000256" key="16">
    <source>
        <dbReference type="RuleBase" id="RU368044"/>
    </source>
</evidence>
<gene>
    <name evidence="19" type="ORF">DAPPUDRAFT_227934</name>
</gene>
<dbReference type="GO" id="GO:0070679">
    <property type="term" value="F:inositol 1,4,5 trisphosphate binding"/>
    <property type="evidence" value="ECO:0000318"/>
    <property type="project" value="GO_Central"/>
</dbReference>
<evidence type="ECO:0000256" key="17">
    <source>
        <dbReference type="SAM" id="MobiDB-lite"/>
    </source>
</evidence>
<evidence type="ECO:0000256" key="9">
    <source>
        <dbReference type="ARBA" id="ARBA00022837"/>
    </source>
</evidence>
<dbReference type="InterPro" id="IPR005821">
    <property type="entry name" value="Ion_trans_dom"/>
</dbReference>
<comment type="function">
    <text evidence="16">Receptor for inositol 1,4,5-trisphosphate, a second messenger that mediates the release of intracellular calcium.</text>
</comment>
<dbReference type="InterPro" id="IPR000699">
    <property type="entry name" value="RIH_dom"/>
</dbReference>
<dbReference type="Pfam" id="PF08454">
    <property type="entry name" value="RIH_assoc"/>
    <property type="match status" value="1"/>
</dbReference>
<sequence>MGELLGSGSFLHLGDIVSLFAEGSVSAFLSTLGLVDDRCVVNPEAGDLTNPPKKFRDCLFKICPMNRYSSQKQFWKAAKQSSAGGGSGDASLLKRLHHAAEIEKKQNETENKKVMGSLVRYGSVVQLLHLKSNKFLTVNKRLPALLEKNAMRVSLDPSGNEGSWFYILPFYKLRSTGDTVVLGDKVILNPVNGGSQVLHVAANHELPDNPGCKEVNVVNSTTPWKISLFMEHRENLDDVLKGGDVVRLFHAEQEKFLTMDEHKKKQHVFLRTTGRVSATSATSSKALWEVEVVQHDPCRGGAGHWNSLFRFKHLATGQYLAAEVDDDTAVDGMRSKLRDSNNGPVYHLVPVPHANEIASIFELDPTTLTRADSLVPQSSFVRLRHLCTNTWVHSTAIPIDKDEEKPVMSKVGSAIIKEDKEAFALVPVPAIEVRDLDFANDACKVLVGVSARLEKGTISQNERRSVTSLLQDIIYFIANGEADQNKSDALELQVTVTNRDRQKLLREQSILKQLFKILQTPFLEPSKDGEGPWLRLDELQDPKNAPYKYIFRLCYRIFRLSFQDYRKNQEYIAKHFGFMQKQIGYDILAEDTITALLHNNRKLLEKHITAAEIETFVGLVRKNMRQWEWRFLDYLSDLCLSNKVAIPVTQELICKSVLSPENADILLDTRMLLTPQEMEMDPDSFNYEDDDVILIWGRHQTTRKLADLALRARGGGVEEQAILDYYRHQLDLFSNMCLDRQYLAINRLSEHLGIDLILKSMADEALPYELRASFCRLLLHMHVDRDPQEPVTPVKYARLWSEIPKQLSIEDYDNKLPEHENKEAVHQKFSSTMIFVEDYLCNLVHKAWSLQCKDQNKLTFEVVKLARELIYFGFYSFSDLLRLTRTLLNILDSANNQELEAPDGGGVLRSLSDMGAVMTSLALGTAGFAKSPMPLSLRKKQAQAALKKEDPLVMDTKLKIIEILQFIMNMRLDYRISCLLSIFRREFDESSPSGGASGNDTPKLLEKRIDLESISLKAESIFDNHHTKIIGDLDGQGGKTFLRVLLLLTMHDSPPLVSGALRLLFRHFSQRHEVLQAFKQVQLLVSDSDVESYKQIKADLDGLRLLVEKSELWHHPASPIASQQETCGQRADAQLLRQTRPVLSTTSSVGSGGGSGSGGSEDVRMNELMRLAHEFLQNFCRGNQPNQTLLHKHLELFLTPGLLEAQTVCAIFQDNAQLCSELSDKVVQHFVHCIETHGRHVEYLHFLQTIVKAEGQFIRKCQDMVMQELVNVGEDVLVFYNDKASFNAFVDMMRAERHRLDATDSSGALKYHIELVRLLALCTMGKNVYTEIKCHSLLTLDDIVAMVSHKDCIPEVKEVYINFLNHCYIDTEVEVKEIYTSSHMWSLFERSFLVDMARCASATHDRKHADTALEHYVTSSAVSVVTTFFRSPFSDQSTAVQTRQPVFVQLLQIAFRLSQCAWLSSSQRHSVESCIRTLSDMARSRSIAIPSDLDNQVTSLFNKPALHLGASKASKIFRSSRLQSAHLSRESSQSQLSVRFDRTIIEGLQDIVVLLEAQLHPLVQAESSVIVDVLYRPEYLFQPGTEARKKCDNGGFIRRLIKHTERLLEDKEEKLCIQVLNTLRQMMNFDVHNGEKGDALRKNLLVRYFSKSASHSSKKTELNGGSGISTAGIHSTLSGGTGGVGGGEMCLHEVQVYLDREGASDLVAELVMKSSWASPCWKAATPSSSEVSTRNCSRPRRAPSSSRCSTTKSESRKRKSGPPCRSTRPGETTTTTQIANCTATDSDMESKLSAKVLVMLPVFRFLQLLCENHNRDQQNFLRAQSNKNSYNLVSETLMFLDCICGSTTGELGLLGLYINEHNVALINQTLQTLTEYCQGPCHENQNCIATHESNGLDIITALLLTDINPLGQRRMDLVLELKNNASKLLLAVMESRGDSENAERILYNMNPRQLVDVACKAYHQKLVGGEEAASPKEVVGATQQRIGRPDEPPPVDGVSGDAALQYYANHTAQIEIVRHDRTMEQIVFPIPEMCEYLTNDTKVRVFHSAERDDQGSKVAAFFEGVDLFDEMKWQKKLRGQPFLFWVSSHMSIWSQILFNLAVIINLIVAFFYPFDTDGPAPDPGTHLSGLIWAVMLLSAAVAITLPKPSGIRTLVMTVILRLICSAGPQPTLMLLGTATVVLKGVHLLSIMGNAGTFQRSVRQICTDTEIVYHVVYLIFCFLGLSTHPFFFSVLLFDVVYREETLLNVIRSVTRNGRSIVLTAVLALILVYMFSIIGYFSFICSGGSTNSFMSQIEEAEGSGGGGGESRERACDSLIMCIVTTLNQGLRNGGGIGDILRAPSSREPMFGARVIYDMLFFFVVIIIVLNLIFGVIIDTFADLRSEKQQKEEILKNTCFTCGLDRSQFDNKAVSFEDHILHEHNMWHYLYFIVLVRVKDPTEFTGPESYVYAMVKDKNLEWFPRLRAISLAAEGEESEQNEIRSLQMTEHRKQKQRMGLLNSAPAYFHHLSQ</sequence>
<feature type="compositionally biased region" description="Low complexity" evidence="17">
    <location>
        <begin position="1742"/>
        <end position="1752"/>
    </location>
</feature>
<evidence type="ECO:0000256" key="12">
    <source>
        <dbReference type="ARBA" id="ARBA00023136"/>
    </source>
</evidence>
<organism evidence="19 20">
    <name type="scientific">Daphnia pulex</name>
    <name type="common">Water flea</name>
    <dbReference type="NCBI Taxonomy" id="6669"/>
    <lineage>
        <taxon>Eukaryota</taxon>
        <taxon>Metazoa</taxon>
        <taxon>Ecdysozoa</taxon>
        <taxon>Arthropoda</taxon>
        <taxon>Crustacea</taxon>
        <taxon>Branchiopoda</taxon>
        <taxon>Diplostraca</taxon>
        <taxon>Cladocera</taxon>
        <taxon>Anomopoda</taxon>
        <taxon>Daphniidae</taxon>
        <taxon>Daphnia</taxon>
    </lineage>
</organism>
<feature type="region of interest" description="Disordered" evidence="17">
    <location>
        <begin position="1723"/>
        <end position="1775"/>
    </location>
</feature>
<dbReference type="Proteomes" id="UP000000305">
    <property type="component" value="Unassembled WGS sequence"/>
</dbReference>
<comment type="subcellular location">
    <subcellularLocation>
        <location evidence="1 16">Endoplasmic reticulum membrane</location>
        <topology evidence="1 16">Multi-pass membrane protein</topology>
    </subcellularLocation>
</comment>
<evidence type="ECO:0000256" key="6">
    <source>
        <dbReference type="ARBA" id="ARBA00022692"/>
    </source>
</evidence>
<dbReference type="PANTHER" id="PTHR45816">
    <property type="entry name" value="MIR DOMAIN-CONTAINING PROTEIN"/>
    <property type="match status" value="1"/>
</dbReference>
<dbReference type="GO" id="GO:0005509">
    <property type="term" value="F:calcium ion binding"/>
    <property type="evidence" value="ECO:0000318"/>
    <property type="project" value="GO_Central"/>
</dbReference>
<evidence type="ECO:0000256" key="2">
    <source>
        <dbReference type="ARBA" id="ARBA00009453"/>
    </source>
</evidence>
<feature type="transmembrane region" description="Helical" evidence="16">
    <location>
        <begin position="2158"/>
        <end position="2182"/>
    </location>
</feature>
<keyword evidence="9 16" id="KW-0106">Calcium</keyword>
<dbReference type="KEGG" id="dpx:DAPPUDRAFT_227934"/>
<evidence type="ECO:0000256" key="13">
    <source>
        <dbReference type="ARBA" id="ARBA00023170"/>
    </source>
</evidence>
<feature type="domain" description="MIR" evidence="18">
    <location>
        <begin position="116"/>
        <end position="170"/>
    </location>
</feature>
<dbReference type="Gene3D" id="1.10.287.70">
    <property type="match status" value="1"/>
</dbReference>
<dbReference type="OMA" id="GSWLYIM"/>
<protein>
    <recommendedName>
        <fullName evidence="16">Inositol 1,4,5-trisphosphate receptor</fullName>
    </recommendedName>
</protein>
<dbReference type="GO" id="GO:0030667">
    <property type="term" value="C:secretory granule membrane"/>
    <property type="evidence" value="ECO:0000318"/>
    <property type="project" value="GO_Central"/>
</dbReference>
<dbReference type="GO" id="GO:0005789">
    <property type="term" value="C:endoplasmic reticulum membrane"/>
    <property type="evidence" value="ECO:0000318"/>
    <property type="project" value="GO_Central"/>
</dbReference>
<dbReference type="GO" id="GO:0035091">
    <property type="term" value="F:phosphatidylinositol binding"/>
    <property type="evidence" value="ECO:0000318"/>
    <property type="project" value="GO_Central"/>
</dbReference>
<dbReference type="OrthoDB" id="76898at2759"/>
<dbReference type="Pfam" id="PF02815">
    <property type="entry name" value="MIR"/>
    <property type="match status" value="1"/>
</dbReference>
<keyword evidence="4 16" id="KW-0109">Calcium transport</keyword>
<dbReference type="Gene3D" id="1.25.10.30">
    <property type="entry name" value="IP3 receptor type 1 binding core, RIH domain"/>
    <property type="match status" value="1"/>
</dbReference>
<dbReference type="FunFam" id="2.80.10.50:FF:000002">
    <property type="entry name" value="Inositol 1,4,5-trisphosphate receptor type 2"/>
    <property type="match status" value="1"/>
</dbReference>
<evidence type="ECO:0000256" key="4">
    <source>
        <dbReference type="ARBA" id="ARBA00022568"/>
    </source>
</evidence>
<evidence type="ECO:0000313" key="20">
    <source>
        <dbReference type="Proteomes" id="UP000000305"/>
    </source>
</evidence>
<feature type="transmembrane region" description="Helical" evidence="16">
    <location>
        <begin position="2126"/>
        <end position="2146"/>
    </location>
</feature>
<evidence type="ECO:0000256" key="11">
    <source>
        <dbReference type="ARBA" id="ARBA00023065"/>
    </source>
</evidence>
<dbReference type="InParanoid" id="E9H9P2"/>
<feature type="transmembrane region" description="Helical" evidence="16">
    <location>
        <begin position="2356"/>
        <end position="2379"/>
    </location>
</feature>
<dbReference type="InterPro" id="IPR014821">
    <property type="entry name" value="Ins145_P3_rcpt"/>
</dbReference>
<dbReference type="Pfam" id="PF08709">
    <property type="entry name" value="Ins145_P3_rec"/>
    <property type="match status" value="1"/>
</dbReference>
<keyword evidence="15 16" id="KW-0407">Ion channel</keyword>
<dbReference type="PhylomeDB" id="E9H9P2"/>
<keyword evidence="11 16" id="KW-0406">Ion transport</keyword>
<dbReference type="InterPro" id="IPR000493">
    <property type="entry name" value="InsP3_rcpt"/>
</dbReference>
<dbReference type="InterPro" id="IPR035910">
    <property type="entry name" value="RyR/IP3R_RIH_dom_sf"/>
</dbReference>
<dbReference type="HOGENOM" id="CLU_000206_1_0_1"/>
<keyword evidence="14 16" id="KW-1071">Ligand-gated ion channel</keyword>
<dbReference type="PRINTS" id="PR00779">
    <property type="entry name" value="INSP3RECEPTR"/>
</dbReference>
<evidence type="ECO:0000256" key="10">
    <source>
        <dbReference type="ARBA" id="ARBA00022989"/>
    </source>
</evidence>
<dbReference type="PANTHER" id="PTHR45816:SF4">
    <property type="entry name" value="RYR_IP3R HOMOLOGY ASSOCIATED DOMAIN-CONTAINING PROTEIN"/>
    <property type="match status" value="1"/>
</dbReference>
<dbReference type="eggNOG" id="KOG3533">
    <property type="taxonomic scope" value="Eukaryota"/>
</dbReference>
<dbReference type="SUPFAM" id="SSF48371">
    <property type="entry name" value="ARM repeat"/>
    <property type="match status" value="1"/>
</dbReference>
<keyword evidence="3 16" id="KW-0813">Transport</keyword>
<evidence type="ECO:0000256" key="3">
    <source>
        <dbReference type="ARBA" id="ARBA00022448"/>
    </source>
</evidence>
<evidence type="ECO:0000256" key="14">
    <source>
        <dbReference type="ARBA" id="ARBA00023286"/>
    </source>
</evidence>
<evidence type="ECO:0000256" key="1">
    <source>
        <dbReference type="ARBA" id="ARBA00004477"/>
    </source>
</evidence>
<dbReference type="InterPro" id="IPR036300">
    <property type="entry name" value="MIR_dom_sf"/>
</dbReference>
<comment type="subunit">
    <text evidence="16">Homotetramer.</text>
</comment>
<dbReference type="Pfam" id="PF00520">
    <property type="entry name" value="Ion_trans"/>
    <property type="match status" value="1"/>
</dbReference>